<dbReference type="PANTHER" id="PTHR22789">
    <property type="entry name" value="FUCULOSE PHOSPHATE ALDOLASE"/>
    <property type="match status" value="1"/>
</dbReference>
<proteinExistence type="predicted"/>
<dbReference type="InterPro" id="IPR001303">
    <property type="entry name" value="Aldolase_II/adducin_N"/>
</dbReference>
<dbReference type="EC" id="4.1.2.17" evidence="7"/>
<dbReference type="Pfam" id="PF00596">
    <property type="entry name" value="Aldolase_II"/>
    <property type="match status" value="1"/>
</dbReference>
<keyword evidence="8" id="KW-1185">Reference proteome</keyword>
<keyword evidence="3" id="KW-0054">Arabinose catabolism</keyword>
<keyword evidence="5" id="KW-0119">Carbohydrate metabolism</keyword>
<dbReference type="SMART" id="SM01007">
    <property type="entry name" value="Aldolase_II"/>
    <property type="match status" value="1"/>
</dbReference>
<feature type="domain" description="Class II aldolase/adducin N-terminal" evidence="6">
    <location>
        <begin position="8"/>
        <end position="182"/>
    </location>
</feature>
<dbReference type="GO" id="GO:0005829">
    <property type="term" value="C:cytosol"/>
    <property type="evidence" value="ECO:0007669"/>
    <property type="project" value="TreeGrafter"/>
</dbReference>
<keyword evidence="5" id="KW-0294">Fucose metabolism</keyword>
<gene>
    <name evidence="7" type="ORF">H2O73_14420</name>
</gene>
<protein>
    <submittedName>
        <fullName evidence="7">L-fuculose-phosphate aldolase</fullName>
        <ecNumber evidence="7">4.1.2.17</ecNumber>
    </submittedName>
</protein>
<comment type="pathway">
    <text evidence="1">Carbohydrate degradation.</text>
</comment>
<dbReference type="GO" id="GO:0006004">
    <property type="term" value="P:fucose metabolic process"/>
    <property type="evidence" value="ECO:0007669"/>
    <property type="project" value="UniProtKB-KW"/>
</dbReference>
<dbReference type="Gene3D" id="3.40.225.10">
    <property type="entry name" value="Class II aldolase/adducin N-terminal domain"/>
    <property type="match status" value="1"/>
</dbReference>
<dbReference type="NCBIfam" id="NF005984">
    <property type="entry name" value="PRK08087.1"/>
    <property type="match status" value="1"/>
</dbReference>
<comment type="caution">
    <text evidence="7">The sequence shown here is derived from an EMBL/GenBank/DDBJ whole genome shotgun (WGS) entry which is preliminary data.</text>
</comment>
<evidence type="ECO:0000256" key="5">
    <source>
        <dbReference type="ARBA" id="ARBA00023253"/>
    </source>
</evidence>
<dbReference type="InterPro" id="IPR050197">
    <property type="entry name" value="Aldolase_class_II_sugar_metab"/>
</dbReference>
<dbReference type="AlphaFoldDB" id="A0A7W2IUN2"/>
<evidence type="ECO:0000256" key="1">
    <source>
        <dbReference type="ARBA" id="ARBA00004921"/>
    </source>
</evidence>
<dbReference type="SUPFAM" id="SSF53639">
    <property type="entry name" value="AraD/HMP-PK domain-like"/>
    <property type="match status" value="1"/>
</dbReference>
<reference evidence="7 8" key="1">
    <citation type="submission" date="2020-07" db="EMBL/GenBank/DDBJ databases">
        <title>Vibrio marinisediminis sp. nov., isolated from marine sediment.</title>
        <authorList>
            <person name="Ji X."/>
        </authorList>
    </citation>
    <scope>NUCLEOTIDE SEQUENCE [LARGE SCALE GENOMIC DNA]</scope>
    <source>
        <strain evidence="7 8">404</strain>
    </source>
</reference>
<evidence type="ECO:0000256" key="2">
    <source>
        <dbReference type="ARBA" id="ARBA00022723"/>
    </source>
</evidence>
<dbReference type="InterPro" id="IPR036409">
    <property type="entry name" value="Aldolase_II/adducin_N_sf"/>
</dbReference>
<dbReference type="GO" id="GO:0019568">
    <property type="term" value="P:arabinose catabolic process"/>
    <property type="evidence" value="ECO:0007669"/>
    <property type="project" value="UniProtKB-KW"/>
</dbReference>
<keyword evidence="4 7" id="KW-0456">Lyase</keyword>
<organism evidence="7 8">
    <name type="scientific">Vibrio marinisediminis</name>
    <dbReference type="NCBI Taxonomy" id="2758441"/>
    <lineage>
        <taxon>Bacteria</taxon>
        <taxon>Pseudomonadati</taxon>
        <taxon>Pseudomonadota</taxon>
        <taxon>Gammaproteobacteria</taxon>
        <taxon>Vibrionales</taxon>
        <taxon>Vibrionaceae</taxon>
        <taxon>Vibrio</taxon>
    </lineage>
</organism>
<name>A0A7W2IUN2_9VIBR</name>
<evidence type="ECO:0000313" key="8">
    <source>
        <dbReference type="Proteomes" id="UP000571701"/>
    </source>
</evidence>
<evidence type="ECO:0000256" key="4">
    <source>
        <dbReference type="ARBA" id="ARBA00023239"/>
    </source>
</evidence>
<dbReference type="Proteomes" id="UP000571701">
    <property type="component" value="Unassembled WGS sequence"/>
</dbReference>
<evidence type="ECO:0000256" key="3">
    <source>
        <dbReference type="ARBA" id="ARBA00022935"/>
    </source>
</evidence>
<dbReference type="EMBL" id="JACFYF010000009">
    <property type="protein sequence ID" value="MBA5763554.1"/>
    <property type="molecule type" value="Genomic_DNA"/>
</dbReference>
<sequence length="214" mass="23572">MNREQLAQEIIDTCLEMNALGLNQGTSGNVSARYKEGMLITPSGIPYKKLTPDMIVYVDKEGNYEAGKVPSSEWHFHLSCFAARPELNAVVHNHAVHSTAVSILNRNIPALHYMVAVTGTDHVPCLPYSTFGSQPLADSVANGIRESKAILMQHHGMIAMEVNLEKALWLANEVEVLANLYLKIAAVQSEIPTLPAQEMQVVLEKFKSYGLKSE</sequence>
<evidence type="ECO:0000313" key="7">
    <source>
        <dbReference type="EMBL" id="MBA5763554.1"/>
    </source>
</evidence>
<dbReference type="RefSeq" id="WP_182109565.1">
    <property type="nucleotide sequence ID" value="NZ_JACFYF010000009.1"/>
</dbReference>
<dbReference type="FunFam" id="3.40.225.10:FF:000005">
    <property type="entry name" value="L-fuculose phosphate aldolase"/>
    <property type="match status" value="1"/>
</dbReference>
<dbReference type="PANTHER" id="PTHR22789:SF0">
    <property type="entry name" value="3-OXO-TETRONATE 4-PHOSPHATE DECARBOXYLASE-RELATED"/>
    <property type="match status" value="1"/>
</dbReference>
<dbReference type="GO" id="GO:0046914">
    <property type="term" value="F:transition metal ion binding"/>
    <property type="evidence" value="ECO:0007669"/>
    <property type="project" value="UniProtKB-ARBA"/>
</dbReference>
<dbReference type="GO" id="GO:0008738">
    <property type="term" value="F:L-fuculose-phosphate aldolase activity"/>
    <property type="evidence" value="ECO:0007669"/>
    <property type="project" value="UniProtKB-EC"/>
</dbReference>
<accession>A0A7W2IUN2</accession>
<evidence type="ECO:0000259" key="6">
    <source>
        <dbReference type="SMART" id="SM01007"/>
    </source>
</evidence>
<keyword evidence="2" id="KW-0479">Metal-binding</keyword>